<keyword evidence="2" id="KW-1185">Reference proteome</keyword>
<comment type="caution">
    <text evidence="1">The sequence shown here is derived from an EMBL/GenBank/DDBJ whole genome shotgun (WGS) entry which is preliminary data.</text>
</comment>
<reference evidence="1" key="1">
    <citation type="submission" date="2021-05" db="EMBL/GenBank/DDBJ databases">
        <authorList>
            <person name="Pan Q."/>
            <person name="Jouanno E."/>
            <person name="Zahm M."/>
            <person name="Klopp C."/>
            <person name="Cabau C."/>
            <person name="Louis A."/>
            <person name="Berthelot C."/>
            <person name="Parey E."/>
            <person name="Roest Crollius H."/>
            <person name="Montfort J."/>
            <person name="Robinson-Rechavi M."/>
            <person name="Bouchez O."/>
            <person name="Lampietro C."/>
            <person name="Lopez Roques C."/>
            <person name="Donnadieu C."/>
            <person name="Postlethwait J."/>
            <person name="Bobe J."/>
            <person name="Dillon D."/>
            <person name="Chandos A."/>
            <person name="von Hippel F."/>
            <person name="Guiguen Y."/>
        </authorList>
    </citation>
    <scope>NUCLEOTIDE SEQUENCE</scope>
    <source>
        <strain evidence="1">YG-Jan2019</strain>
    </source>
</reference>
<accession>A0ACC2F156</accession>
<proteinExistence type="predicted"/>
<protein>
    <submittedName>
        <fullName evidence="1">Uncharacterized protein</fullName>
    </submittedName>
</protein>
<evidence type="ECO:0000313" key="1">
    <source>
        <dbReference type="EMBL" id="KAJ7985087.1"/>
    </source>
</evidence>
<dbReference type="EMBL" id="CM055763">
    <property type="protein sequence ID" value="KAJ7985087.1"/>
    <property type="molecule type" value="Genomic_DNA"/>
</dbReference>
<gene>
    <name evidence="1" type="ORF">DPEC_G00348440</name>
</gene>
<organism evidence="1 2">
    <name type="scientific">Dallia pectoralis</name>
    <name type="common">Alaska blackfish</name>
    <dbReference type="NCBI Taxonomy" id="75939"/>
    <lineage>
        <taxon>Eukaryota</taxon>
        <taxon>Metazoa</taxon>
        <taxon>Chordata</taxon>
        <taxon>Craniata</taxon>
        <taxon>Vertebrata</taxon>
        <taxon>Euteleostomi</taxon>
        <taxon>Actinopterygii</taxon>
        <taxon>Neopterygii</taxon>
        <taxon>Teleostei</taxon>
        <taxon>Protacanthopterygii</taxon>
        <taxon>Esociformes</taxon>
        <taxon>Umbridae</taxon>
        <taxon>Dallia</taxon>
    </lineage>
</organism>
<dbReference type="Proteomes" id="UP001157502">
    <property type="component" value="Chromosome 36"/>
</dbReference>
<evidence type="ECO:0000313" key="2">
    <source>
        <dbReference type="Proteomes" id="UP001157502"/>
    </source>
</evidence>
<sequence length="100" mass="11224">SHKANRRISPQTKCINIALLATFSILIFCNVIFYFWNRPPHPLFVALQPATSSHHHFVSNVQENSGACLTKPIGYVIGQQHNACSMLCCLIGYPPTWQVD</sequence>
<feature type="non-terminal residue" evidence="1">
    <location>
        <position position="1"/>
    </location>
</feature>
<name>A0ACC2F156_DALPE</name>